<keyword evidence="10" id="KW-1185">Reference proteome</keyword>
<keyword evidence="6 7" id="KW-0472">Membrane</keyword>
<organism evidence="9 10">
    <name type="scientific">Paenibacillus sacheonensis</name>
    <dbReference type="NCBI Taxonomy" id="742054"/>
    <lineage>
        <taxon>Bacteria</taxon>
        <taxon>Bacillati</taxon>
        <taxon>Bacillota</taxon>
        <taxon>Bacilli</taxon>
        <taxon>Bacillales</taxon>
        <taxon>Paenibacillaceae</taxon>
        <taxon>Paenibacillus</taxon>
    </lineage>
</organism>
<dbReference type="Gene3D" id="6.10.340.10">
    <property type="match status" value="1"/>
</dbReference>
<dbReference type="Gene3D" id="3.30.565.10">
    <property type="entry name" value="Histidine kinase-like ATPase, C-terminal domain"/>
    <property type="match status" value="1"/>
</dbReference>
<evidence type="ECO:0000256" key="3">
    <source>
        <dbReference type="ARBA" id="ARBA00022553"/>
    </source>
</evidence>
<dbReference type="InterPro" id="IPR003594">
    <property type="entry name" value="HATPase_dom"/>
</dbReference>
<reference evidence="9 10" key="1">
    <citation type="submission" date="2020-01" db="EMBL/GenBank/DDBJ databases">
        <title>Paenibacillus soybeanensis sp. nov. isolated from the nodules of soybean (Glycine max(L.) Merr).</title>
        <authorList>
            <person name="Wang H."/>
        </authorList>
    </citation>
    <scope>NUCLEOTIDE SEQUENCE [LARGE SCALE GENOMIC DNA]</scope>
    <source>
        <strain evidence="9 10">DSM 23054</strain>
    </source>
</reference>
<feature type="transmembrane region" description="Helical" evidence="7">
    <location>
        <begin position="290"/>
        <end position="309"/>
    </location>
</feature>
<dbReference type="GO" id="GO:0005886">
    <property type="term" value="C:plasma membrane"/>
    <property type="evidence" value="ECO:0007669"/>
    <property type="project" value="UniProtKB-SubCell"/>
</dbReference>
<dbReference type="SMART" id="SM00304">
    <property type="entry name" value="HAMP"/>
    <property type="match status" value="1"/>
</dbReference>
<comment type="subcellular location">
    <subcellularLocation>
        <location evidence="1">Cell membrane</location>
        <topology evidence="1">Multi-pass membrane protein</topology>
    </subcellularLocation>
</comment>
<dbReference type="PANTHER" id="PTHR34220:SF7">
    <property type="entry name" value="SENSOR HISTIDINE KINASE YPDA"/>
    <property type="match status" value="1"/>
</dbReference>
<feature type="domain" description="HAMP" evidence="8">
    <location>
        <begin position="311"/>
        <end position="363"/>
    </location>
</feature>
<dbReference type="Pfam" id="PF02518">
    <property type="entry name" value="HATPase_c"/>
    <property type="match status" value="1"/>
</dbReference>
<feature type="transmembrane region" description="Helical" evidence="7">
    <location>
        <begin position="12"/>
        <end position="32"/>
    </location>
</feature>
<comment type="caution">
    <text evidence="9">The sequence shown here is derived from an EMBL/GenBank/DDBJ whole genome shotgun (WGS) entry which is preliminary data.</text>
</comment>
<dbReference type="PROSITE" id="PS50885">
    <property type="entry name" value="HAMP"/>
    <property type="match status" value="1"/>
</dbReference>
<keyword evidence="4" id="KW-0808">Transferase</keyword>
<evidence type="ECO:0000256" key="4">
    <source>
        <dbReference type="ARBA" id="ARBA00022679"/>
    </source>
</evidence>
<dbReference type="Pfam" id="PF06580">
    <property type="entry name" value="His_kinase"/>
    <property type="match status" value="1"/>
</dbReference>
<accession>A0A7X4YTY7</accession>
<evidence type="ECO:0000256" key="6">
    <source>
        <dbReference type="ARBA" id="ARBA00023136"/>
    </source>
</evidence>
<dbReference type="InterPro" id="IPR003660">
    <property type="entry name" value="HAMP_dom"/>
</dbReference>
<dbReference type="CDD" id="cd06225">
    <property type="entry name" value="HAMP"/>
    <property type="match status" value="1"/>
</dbReference>
<dbReference type="InterPro" id="IPR050640">
    <property type="entry name" value="Bact_2-comp_sensor_kinase"/>
</dbReference>
<keyword evidence="7" id="KW-1133">Transmembrane helix</keyword>
<keyword evidence="5" id="KW-0418">Kinase</keyword>
<keyword evidence="2" id="KW-1003">Cell membrane</keyword>
<keyword evidence="3" id="KW-0597">Phosphoprotein</keyword>
<evidence type="ECO:0000313" key="9">
    <source>
        <dbReference type="EMBL" id="NBC72463.1"/>
    </source>
</evidence>
<dbReference type="PANTHER" id="PTHR34220">
    <property type="entry name" value="SENSOR HISTIDINE KINASE YPDA"/>
    <property type="match status" value="1"/>
</dbReference>
<proteinExistence type="predicted"/>
<keyword evidence="7" id="KW-0812">Transmembrane</keyword>
<dbReference type="GO" id="GO:0000155">
    <property type="term" value="F:phosphorelay sensor kinase activity"/>
    <property type="evidence" value="ECO:0007669"/>
    <property type="project" value="InterPro"/>
</dbReference>
<dbReference type="SUPFAM" id="SSF55874">
    <property type="entry name" value="ATPase domain of HSP90 chaperone/DNA topoisomerase II/histidine kinase"/>
    <property type="match status" value="1"/>
</dbReference>
<name>A0A7X4YTY7_9BACL</name>
<gene>
    <name evidence="9" type="ORF">GT003_25990</name>
</gene>
<evidence type="ECO:0000313" key="10">
    <source>
        <dbReference type="Proteomes" id="UP000558113"/>
    </source>
</evidence>
<evidence type="ECO:0000259" key="8">
    <source>
        <dbReference type="PROSITE" id="PS50885"/>
    </source>
</evidence>
<evidence type="ECO:0000256" key="5">
    <source>
        <dbReference type="ARBA" id="ARBA00022777"/>
    </source>
</evidence>
<dbReference type="AlphaFoldDB" id="A0A7X4YTY7"/>
<evidence type="ECO:0000256" key="7">
    <source>
        <dbReference type="SAM" id="Phobius"/>
    </source>
</evidence>
<dbReference type="InterPro" id="IPR010559">
    <property type="entry name" value="Sig_transdc_His_kin_internal"/>
</dbReference>
<dbReference type="OrthoDB" id="759642at2"/>
<dbReference type="Pfam" id="PF00672">
    <property type="entry name" value="HAMP"/>
    <property type="match status" value="1"/>
</dbReference>
<dbReference type="RefSeq" id="WP_161703482.1">
    <property type="nucleotide sequence ID" value="NZ_JAAAMU010000019.1"/>
</dbReference>
<sequence length="593" mass="67479">MWKLNTRTLGSRLVILFGAVTIPLLIILYLAGDYAKGVVLTQVAKSYENLVNSNLNMIDRSLDDITLNMVDIVNHDDNFRLFEQPGLSGSDSYFAQMELIRRNDYYQSYYHTVDMFFIYSKPNDLLVSTNLTGEAASYYEVVRGWLTDSFYHSDSLKKAMYKWSVVHISDQYFLYRIVSDDDTNNAYIGALININSLRTPLGSLNLPEGSDLLFAGDDGTVLSNAAEPLDSLKRLPPAELNKNHAFTTDANGGKEKLLVVTSRSRNVGIHTAVVIPNSELLRGLNAFQTFTYLLPLIVLAILIAYGFIFRSLIFTPIRQLLGAIRRIKEGNMSARLPSSGTVEFNIINHTFNGMVEEIVDLKIDVYEERLRAQKAQMKQLQLQINPHFFLNTMNIIFQLVDLKRYELVKKTVRLLVQYFRFMMTVKRDTITLEQETAHIRNYLEIQRMRYQESFLFGIEIAEELKDVHIPSLFVQPFVENAMIHGMSLQHVPFRLDITASRAESEGAGGGEGVMLIEVRDNGKGIPPEKLEELNAPDYAPVSEDSNIGIWNVKQRLAMRYGDRARLIFQAGEPRGTVVRILLPMSFPEERNDV</sequence>
<protein>
    <submittedName>
        <fullName evidence="9">HAMP domain-containing protein</fullName>
    </submittedName>
</protein>
<dbReference type="InterPro" id="IPR036890">
    <property type="entry name" value="HATPase_C_sf"/>
</dbReference>
<evidence type="ECO:0000256" key="2">
    <source>
        <dbReference type="ARBA" id="ARBA00022475"/>
    </source>
</evidence>
<evidence type="ECO:0000256" key="1">
    <source>
        <dbReference type="ARBA" id="ARBA00004651"/>
    </source>
</evidence>
<dbReference type="SUPFAM" id="SSF158472">
    <property type="entry name" value="HAMP domain-like"/>
    <property type="match status" value="1"/>
</dbReference>
<dbReference type="Proteomes" id="UP000558113">
    <property type="component" value="Unassembled WGS sequence"/>
</dbReference>
<dbReference type="EMBL" id="JAAAMU010000019">
    <property type="protein sequence ID" value="NBC72463.1"/>
    <property type="molecule type" value="Genomic_DNA"/>
</dbReference>